<feature type="domain" description="Glycosyltransferase subfamily 4-like N-terminal" evidence="2">
    <location>
        <begin position="8"/>
        <end position="162"/>
    </location>
</feature>
<gene>
    <name evidence="3" type="ORF">K3136_03145</name>
</gene>
<accession>A0ABX9A7G9</accession>
<dbReference type="InterPro" id="IPR028098">
    <property type="entry name" value="Glyco_trans_4-like_N"/>
</dbReference>
<dbReference type="SUPFAM" id="SSF53756">
    <property type="entry name" value="UDP-Glycosyltransferase/glycogen phosphorylase"/>
    <property type="match status" value="1"/>
</dbReference>
<dbReference type="Proteomes" id="UP000824321">
    <property type="component" value="Chromosome"/>
</dbReference>
<evidence type="ECO:0000313" key="3">
    <source>
        <dbReference type="EMBL" id="QZD95737.1"/>
    </source>
</evidence>
<dbReference type="InterPro" id="IPR001296">
    <property type="entry name" value="Glyco_trans_1"/>
</dbReference>
<dbReference type="CDD" id="cd03820">
    <property type="entry name" value="GT4_AmsD-like"/>
    <property type="match status" value="1"/>
</dbReference>
<dbReference type="EMBL" id="CP081294">
    <property type="protein sequence ID" value="QZD95737.1"/>
    <property type="molecule type" value="Genomic_DNA"/>
</dbReference>
<organism evidence="3 4">
    <name type="scientific">Qipengyuania gelatinilytica</name>
    <dbReference type="NCBI Taxonomy" id="2867231"/>
    <lineage>
        <taxon>Bacteria</taxon>
        <taxon>Pseudomonadati</taxon>
        <taxon>Pseudomonadota</taxon>
        <taxon>Alphaproteobacteria</taxon>
        <taxon>Sphingomonadales</taxon>
        <taxon>Erythrobacteraceae</taxon>
        <taxon>Qipengyuania</taxon>
    </lineage>
</organism>
<dbReference type="PANTHER" id="PTHR12526:SF630">
    <property type="entry name" value="GLYCOSYLTRANSFERASE"/>
    <property type="match status" value="1"/>
</dbReference>
<feature type="domain" description="Glycosyl transferase family 1" evidence="1">
    <location>
        <begin position="173"/>
        <end position="326"/>
    </location>
</feature>
<dbReference type="Gene3D" id="3.40.50.2000">
    <property type="entry name" value="Glycogen Phosphorylase B"/>
    <property type="match status" value="2"/>
</dbReference>
<protein>
    <submittedName>
        <fullName evidence="3">Glycosyltransferase family 4 protein</fullName>
    </submittedName>
</protein>
<dbReference type="Pfam" id="PF13439">
    <property type="entry name" value="Glyco_transf_4"/>
    <property type="match status" value="1"/>
</dbReference>
<evidence type="ECO:0000259" key="2">
    <source>
        <dbReference type="Pfam" id="PF13439"/>
    </source>
</evidence>
<dbReference type="Pfam" id="PF00534">
    <property type="entry name" value="Glycos_transf_1"/>
    <property type="match status" value="1"/>
</dbReference>
<dbReference type="RefSeq" id="WP_221431466.1">
    <property type="nucleotide sequence ID" value="NZ_CP081294.1"/>
</dbReference>
<reference evidence="3 4" key="1">
    <citation type="submission" date="2021-08" db="EMBL/GenBank/DDBJ databases">
        <title>Comparative Genomics Analysis of the Genus Qipengyuania Reveals Extensive Genetic Diversity and Metabolic Versatility, Including the Description of Fifteen Novel Species.</title>
        <authorList>
            <person name="Liu Y."/>
        </authorList>
    </citation>
    <scope>NUCLEOTIDE SEQUENCE [LARGE SCALE GENOMIC DNA]</scope>
    <source>
        <strain evidence="3 4">1NDH1</strain>
    </source>
</reference>
<proteinExistence type="predicted"/>
<evidence type="ECO:0000259" key="1">
    <source>
        <dbReference type="Pfam" id="PF00534"/>
    </source>
</evidence>
<evidence type="ECO:0000313" key="4">
    <source>
        <dbReference type="Proteomes" id="UP000824321"/>
    </source>
</evidence>
<sequence>MITALGAGGAERVIGQLCDHWHGAGRRVTVISFDAPDDPIYHSIPAGVELVRLNCNGGGVTSVLRKIWRLRKALVQLRPDVLLSFLTKNNLIAGLAGAGLDHGWVACERNNPEVQGAHPLWNRLLRRAYRRADAIVCQTRGVKRCFPVGLRDRLVVINNPVSPPVFEAGRETRRIAGVGRLDRQKGFDLLVKAFARIAPRHPEWHLDIWGSGDEQGNLQALIVERGLQASVTLRGTSEVPGAWLSETELFVLSSRYEGFPNVLGEAMAAGLPVIATQCDFGPEEMLHNQASGLLVPAEQVGQLAAAMERLVKDPEQRRQLGEAAQEAARAFAPEKIFPQWDELLDHFARRKGVGAPAGTRRREAMAEG</sequence>
<name>A0ABX9A7G9_9SPHN</name>
<keyword evidence="4" id="KW-1185">Reference proteome</keyword>
<dbReference type="PANTHER" id="PTHR12526">
    <property type="entry name" value="GLYCOSYLTRANSFERASE"/>
    <property type="match status" value="1"/>
</dbReference>